<reference evidence="2 4" key="3">
    <citation type="journal article" date="2021" name="Sci. Rep.">
        <title>The distribution of antibiotic resistance genes in chicken gut microbiota commensals.</title>
        <authorList>
            <person name="Juricova H."/>
            <person name="Matiasovicova J."/>
            <person name="Kubasova T."/>
            <person name="Cejkova D."/>
            <person name="Rychlik I."/>
        </authorList>
    </citation>
    <scope>NUCLEOTIDE SEQUENCE [LARGE SCALE GENOMIC DNA]</scope>
    <source>
        <strain evidence="2 4">An772</strain>
    </source>
</reference>
<dbReference type="AlphaFoldDB" id="A0A921HXN5"/>
<evidence type="ECO:0000313" key="4">
    <source>
        <dbReference type="Proteomes" id="UP000766986"/>
    </source>
</evidence>
<dbReference type="Proteomes" id="UP000766986">
    <property type="component" value="Unassembled WGS sequence"/>
</dbReference>
<reference evidence="2" key="1">
    <citation type="submission" date="2020-08" db="EMBL/GenBank/DDBJ databases">
        <authorList>
            <person name="Cejkova D."/>
            <person name="Kubasova T."/>
            <person name="Jahodarova E."/>
            <person name="Rychlik I."/>
        </authorList>
    </citation>
    <scope>NUCLEOTIDE SEQUENCE</scope>
    <source>
        <strain evidence="2">An772</strain>
    </source>
</reference>
<dbReference type="EMBL" id="JACLYZ010000006">
    <property type="protein sequence ID" value="MBM6734388.1"/>
    <property type="molecule type" value="Genomic_DNA"/>
</dbReference>
<evidence type="ECO:0000313" key="3">
    <source>
        <dbReference type="Proteomes" id="UP000717835"/>
    </source>
</evidence>
<accession>A0A921HXN5</accession>
<protein>
    <submittedName>
        <fullName evidence="1">Uncharacterized protein</fullName>
    </submittedName>
</protein>
<name>A0A921HXN5_9BACT</name>
<dbReference type="Proteomes" id="UP000717835">
    <property type="component" value="Unassembled WGS sequence"/>
</dbReference>
<dbReference type="RefSeq" id="WP_022020217.1">
    <property type="nucleotide sequence ID" value="NZ_CAUDDV010000005.1"/>
</dbReference>
<reference evidence="1" key="4">
    <citation type="submission" date="2021-09" db="EMBL/GenBank/DDBJ databases">
        <authorList>
            <person name="Gilroy R."/>
        </authorList>
    </citation>
    <scope>NUCLEOTIDE SEQUENCE</scope>
    <source>
        <strain evidence="1">CHK55-1828</strain>
    </source>
</reference>
<sequence length="227" mass="25941">MKQHFFFILFICACLSLPAQEREKRPLWKVELAGALNNYDAWEVEPSVAFLPLDYVGISLGLLFTQPYRDNHPTGLSLDKQFQWAYTDKYAPSYLLALRPALQLNTPKWWVGRDKDYALFLTLSPGLTLPLPANRSFNIDYYPNKEGIWTALRREYVQNKGARTVYYHLRAALSLETDGGLIFSLGYTCSDFDLYGGSRNLTVEGRKLTLPAHKLMHSVSAGIGYRF</sequence>
<evidence type="ECO:0000313" key="2">
    <source>
        <dbReference type="EMBL" id="MBM6734388.1"/>
    </source>
</evidence>
<dbReference type="OrthoDB" id="1092151at2"/>
<evidence type="ECO:0000313" key="1">
    <source>
        <dbReference type="EMBL" id="HJF91641.1"/>
    </source>
</evidence>
<proteinExistence type="predicted"/>
<organism evidence="1 3">
    <name type="scientific">Mediterranea massiliensis</name>
    <dbReference type="NCBI Taxonomy" id="1841865"/>
    <lineage>
        <taxon>Bacteria</taxon>
        <taxon>Pseudomonadati</taxon>
        <taxon>Bacteroidota</taxon>
        <taxon>Bacteroidia</taxon>
        <taxon>Bacteroidales</taxon>
        <taxon>Bacteroidaceae</taxon>
        <taxon>Mediterranea</taxon>
    </lineage>
</organism>
<gene>
    <name evidence="2" type="ORF">H7U35_03975</name>
    <name evidence="1" type="ORF">K8W02_04555</name>
</gene>
<keyword evidence="4" id="KW-1185">Reference proteome</keyword>
<comment type="caution">
    <text evidence="1">The sequence shown here is derived from an EMBL/GenBank/DDBJ whole genome shotgun (WGS) entry which is preliminary data.</text>
</comment>
<reference evidence="1" key="2">
    <citation type="journal article" date="2021" name="PeerJ">
        <title>Extensive microbial diversity within the chicken gut microbiome revealed by metagenomics and culture.</title>
        <authorList>
            <person name="Gilroy R."/>
            <person name="Ravi A."/>
            <person name="Getino M."/>
            <person name="Pursley I."/>
            <person name="Horton D.L."/>
            <person name="Alikhan N.F."/>
            <person name="Baker D."/>
            <person name="Gharbi K."/>
            <person name="Hall N."/>
            <person name="Watson M."/>
            <person name="Adriaenssens E.M."/>
            <person name="Foster-Nyarko E."/>
            <person name="Jarju S."/>
            <person name="Secka A."/>
            <person name="Antonio M."/>
            <person name="Oren A."/>
            <person name="Chaudhuri R.R."/>
            <person name="La Ragione R."/>
            <person name="Hildebrand F."/>
            <person name="Pallen M.J."/>
        </authorList>
    </citation>
    <scope>NUCLEOTIDE SEQUENCE</scope>
    <source>
        <strain evidence="1">CHK55-1828</strain>
    </source>
</reference>
<dbReference type="EMBL" id="DYVX01000036">
    <property type="protein sequence ID" value="HJF91641.1"/>
    <property type="molecule type" value="Genomic_DNA"/>
</dbReference>